<feature type="region of interest" description="Disordered" evidence="1">
    <location>
        <begin position="17"/>
        <end position="37"/>
    </location>
</feature>
<evidence type="ECO:0000313" key="3">
    <source>
        <dbReference type="EMBL" id="ELP91365.1"/>
    </source>
</evidence>
<dbReference type="GeneID" id="14890427"/>
<reference evidence="3 4" key="1">
    <citation type="submission" date="2012-10" db="EMBL/GenBank/DDBJ databases">
        <authorList>
            <person name="Zafar N."/>
            <person name="Inman J."/>
            <person name="Hall N."/>
            <person name="Lorenzi H."/>
            <person name="Caler E."/>
        </authorList>
    </citation>
    <scope>NUCLEOTIDE SEQUENCE [LARGE SCALE GENOMIC DNA]</scope>
    <source>
        <strain evidence="3 4">IP1</strain>
    </source>
</reference>
<proteinExistence type="predicted"/>
<organism evidence="3 4">
    <name type="scientific">Entamoeba invadens IP1</name>
    <dbReference type="NCBI Taxonomy" id="370355"/>
    <lineage>
        <taxon>Eukaryota</taxon>
        <taxon>Amoebozoa</taxon>
        <taxon>Evosea</taxon>
        <taxon>Archamoebae</taxon>
        <taxon>Mastigamoebida</taxon>
        <taxon>Entamoebidae</taxon>
        <taxon>Entamoeba</taxon>
    </lineage>
</organism>
<feature type="signal peptide" evidence="2">
    <location>
        <begin position="1"/>
        <end position="15"/>
    </location>
</feature>
<feature type="chain" id="PRO_5013243698" evidence="2">
    <location>
        <begin position="16"/>
        <end position="218"/>
    </location>
</feature>
<evidence type="ECO:0000313" key="4">
    <source>
        <dbReference type="Proteomes" id="UP000014680"/>
    </source>
</evidence>
<feature type="compositionally biased region" description="Basic residues" evidence="1">
    <location>
        <begin position="200"/>
        <end position="212"/>
    </location>
</feature>
<feature type="compositionally biased region" description="Basic and acidic residues" evidence="1">
    <location>
        <begin position="90"/>
        <end position="103"/>
    </location>
</feature>
<dbReference type="KEGG" id="eiv:EIN_154220"/>
<protein>
    <submittedName>
        <fullName evidence="3">Uncharacterized protein</fullName>
    </submittedName>
</protein>
<sequence>MKIFILLALVIFSTAHKNKESKPNKENKAQQKKKETKSVVKQMLINILSFFSAHSFGKNHNHNNATQSNQTIIQNNTLTNHTKPNKPHRHQNDTKPEHHHERNQTNSISCDNTTHPCDNDKPHHHHHRHHHHHNETEGLNKTHVDVTKNFDNNETQHSEDPHFKPHHHHNRHDHHPQHHHEDDNNNIQNNNETQQFIKEHKQKNRREYKRNRKGEVKN</sequence>
<dbReference type="RefSeq" id="XP_004258136.1">
    <property type="nucleotide sequence ID" value="XM_004258088.1"/>
</dbReference>
<keyword evidence="2" id="KW-0732">Signal</keyword>
<accession>A0A0A1U8Y4</accession>
<feature type="compositionally biased region" description="Basic residues" evidence="1">
    <location>
        <begin position="122"/>
        <end position="133"/>
    </location>
</feature>
<evidence type="ECO:0000256" key="1">
    <source>
        <dbReference type="SAM" id="MobiDB-lite"/>
    </source>
</evidence>
<feature type="compositionally biased region" description="Polar residues" evidence="1">
    <location>
        <begin position="104"/>
        <end position="116"/>
    </location>
</feature>
<keyword evidence="4" id="KW-1185">Reference proteome</keyword>
<feature type="compositionally biased region" description="Basic residues" evidence="1">
    <location>
        <begin position="164"/>
        <end position="178"/>
    </location>
</feature>
<name>A0A0A1U8Y4_ENTIV</name>
<dbReference type="AlphaFoldDB" id="A0A0A1U8Y4"/>
<dbReference type="VEuPathDB" id="AmoebaDB:EIN_154220"/>
<feature type="region of interest" description="Disordered" evidence="1">
    <location>
        <begin position="199"/>
        <end position="218"/>
    </location>
</feature>
<feature type="compositionally biased region" description="Basic and acidic residues" evidence="1">
    <location>
        <begin position="134"/>
        <end position="148"/>
    </location>
</feature>
<evidence type="ECO:0000256" key="2">
    <source>
        <dbReference type="SAM" id="SignalP"/>
    </source>
</evidence>
<feature type="compositionally biased region" description="Basic and acidic residues" evidence="1">
    <location>
        <begin position="154"/>
        <end position="163"/>
    </location>
</feature>
<dbReference type="Proteomes" id="UP000014680">
    <property type="component" value="Unassembled WGS sequence"/>
</dbReference>
<feature type="region of interest" description="Disordered" evidence="1">
    <location>
        <begin position="78"/>
        <end position="188"/>
    </location>
</feature>
<gene>
    <name evidence="3" type="ORF">EIN_154220</name>
</gene>
<dbReference type="EMBL" id="KB206474">
    <property type="protein sequence ID" value="ELP91365.1"/>
    <property type="molecule type" value="Genomic_DNA"/>
</dbReference>